<dbReference type="Gene3D" id="3.30.300.30">
    <property type="match status" value="4"/>
</dbReference>
<dbReference type="CDD" id="cd17646">
    <property type="entry name" value="A_NRPS_AB3403-like"/>
    <property type="match status" value="2"/>
</dbReference>
<gene>
    <name evidence="7" type="primary">tycC_4</name>
    <name evidence="7" type="ORF">VR7878_03976</name>
</gene>
<dbReference type="GO" id="GO:0072330">
    <property type="term" value="P:monocarboxylic acid biosynthetic process"/>
    <property type="evidence" value="ECO:0007669"/>
    <property type="project" value="UniProtKB-ARBA"/>
</dbReference>
<keyword evidence="5" id="KW-0436">Ligase</keyword>
<dbReference type="Gene3D" id="2.30.38.10">
    <property type="entry name" value="Luciferase, Domain 3"/>
    <property type="match status" value="4"/>
</dbReference>
<evidence type="ECO:0000256" key="3">
    <source>
        <dbReference type="ARBA" id="ARBA00022450"/>
    </source>
</evidence>
<dbReference type="NCBIfam" id="TIGR01733">
    <property type="entry name" value="AA-adenyl-dom"/>
    <property type="match status" value="4"/>
</dbReference>
<dbReference type="InterPro" id="IPR036736">
    <property type="entry name" value="ACP-like_sf"/>
</dbReference>
<dbReference type="GO" id="GO:0016874">
    <property type="term" value="F:ligase activity"/>
    <property type="evidence" value="ECO:0007669"/>
    <property type="project" value="UniProtKB-KW"/>
</dbReference>
<organism evidence="7 8">
    <name type="scientific">Vibrio ruber (strain DSM 16370 / JCM 11486 / BCRC 17186 / CECT 7878 / LMG 23124 / VR1)</name>
    <dbReference type="NCBI Taxonomy" id="1123498"/>
    <lineage>
        <taxon>Bacteria</taxon>
        <taxon>Pseudomonadati</taxon>
        <taxon>Pseudomonadota</taxon>
        <taxon>Gammaproteobacteria</taxon>
        <taxon>Vibrionales</taxon>
        <taxon>Vibrionaceae</taxon>
        <taxon>Vibrio</taxon>
    </lineage>
</organism>
<sequence length="4347" mass="477574">MSTNDDLGASMNNLSGDDVVKLFELAKARGLKRKKKEKPAAIEPVPRSPEGEPLALAQRRIWFLSEMEQSASDAYIINGSFRLKGQLDVAMLRATLDQMVSRHESLRTVFITRDGQPLQRIMPADTRFLLNEIPCDQLDRIDLSEPYLPHFDLSTGPLVRAELVHIQEHEFVLRVALHHAIADGWSMSVFIREVGMLYAALCQGQSNPLPPLPIQFADYAHWQQSFAESVIPRQRDYWIEQLRDAPECLALKTDFPRPAVQDHAGASVNFTLDPALTAALKALGQRHDTTLFMTLFASWATLMSRLSSQDDVVIGAPIAGRNRAELEGLIGMFVNTQALRVDLSQQPDTPALLAQVKNMALAAQSNQDIPFEQVVEATLTSRDPAYTPLFQVIFALQNLPDSTLSLPGISLSPEEEPFKTAKFDLSLLLSEADDTLSGYLNYATALFKQATVERYLGYWIRLLQGMVEQPELPVTALPILGEDEFQTVIHQYNQTRYDYPADKGVHRLFTEQVNASPDATAVVTDDGDLTYAMLEARANAFAYRLQTLGVQPGQRVAILLPRSAALIQAELAILKVGAVYVPLDPAAPTERLDYILDNSGATILIAEPGVAADYPALKVLEMDAALITATRDEPVSVPVSGEAPAYVMYTSGSTGQPKGVVVSHRGISRLVINNGYMTVRTADRFSFAANPAFDATTFEVWAPLLNGATVVVIDQETLLNVQALELALINHQVSVLWMTIGLFNQYAQDLKTVLPGLRYLLFGGDSPDPMVIRRVLSEGAPQHVVHCYGPTETTTFAATHEVIAVDEDAVNIPLGYPIGNTQIYLLNSQGQPVPQGVVGELYIGGDGVALGYLNQDELTAERFIPDPYSPQPNARMYKTGDLGYRHPDGTVEFIGRNDFQVKIRGFRIELGEIEVALLSSGADSAVVLAQGSDAGSKRLVAYFTTQDQQVTAAELKARLAERLPDYMVPKAYVVLDKMPLNANGKVDRKALPEPDESAFVRQAFIAPQGIAESTLADIWSALLGVEHVGRDDNFFELGGQSLLAVQMIERLRQRGYQMVIRDLFARPTLAALAETLVALNPAQQHEIPPNLIPADCQHITPEMLPLVTLNQSEIDLISETVAGGAGNIQDIYPLAPLQEGILFHHLLAEQGDPYITRFIQGFSSETEIEIFITALQQVVQRHDILRTAVVWDGLETPVQVVWREAPVVLKTLHVSQLDHAGQTDDVAEALSRHFDPTHTRMDIQRAPMIEIYQVADPAQDRWLLCFLFHHLCNDHTTLELLVEEVQSYIVGREAQLPKPLPFRNFVAKTTLNPADREQHLRYFQALLGDLDEPCVPFGLQTQDELAEGVHVAIEPHLSEQLRLLARQKGLSPAALFHLAWGLVVRMATGQDDVVFGTVLFGRMAGGEGADRVLGMFLNTLPLRLSFADASAESALDQTQQRLGELLEHEHTSLALAQQCSGVSNQTSLFSSLLNYRYQGGSAQQTEETNALGSVVFAAENTNYPITVAINDIVHGGFSLDIHVSQRIGGERVGAMLVTALSGLVDALMTPSDTSIRQLNLLPADEQDLVLNQFNQTQTEFPDDTCLHTLIEGQVARNPDATAVIFEDQSLSYAELNARANQLAHWLIEQGVRPDSRVAVCLERSCELVVSLLAILKAGGAYVPLDPGYPAERLTYMLSDSAPVALLTTGSLLDVLDEIPESTRMVDLASAVQPWLDCPQTNPEMAELTNRHLAYIIYTSGSTGLPKGVMNEHRGVVNRLYWMQQDYGFSADDVVLQKTPFSFDVSVWEFFCPLWSGATLLMAKPEGHKDPDYLKSLITRQGVTILHFVPPMLQSFLEVVSPGDCPSLRLVFCSGEALPAEAIRKSYARLPQIELHNLYGPTEAAVDVTAWHCPRQLEGDRVSIGHPVANTQMYVLDSDGRPVPVGVEGELYIGGVQVARGYLNRDELTAERFVANPYNEAYPVMYRTGDVGCWLADGTIEYRGRNDDQVKIRGFRIELGEISSALQSCTGVQDAVVIARAFGENGDKQLVGYYTAVNQDAVPDVATLKAELSERLPAHMVPAVYVLIDAMPLTPNGKVNRKALPEPDISSVVRHEYQAPVGDAEEKLAAIWSELLGVEQVGRADNFFELGGHSLLAVRMAERLRQHGYQLVIRHLFSRVTLAELAETLQIRDSKSECEIPPNLIPDNCQHITPEMLPLVTLDQKEIDVISQTVTGGAANIQDIYPLAPLQEGILFHHLLEQQGDPYVTRVVQSFKHEADIETFIAALQHVVQRHDILRTAVVWDGIETPLQVVWRQAPIVLQTLPASQLCHADGQDGVAHTEDMVTRLCRHFDPAHTRIDIQRAPMIEAYQVADPAQDRWLLCFLLHHLCNDHTTLELLIEEVQAYLSGRETELPRPLPFRNFVAQTTLKVNQEAHLDYFRELLGDIDEPCDPFGLQASGDNADVAATHMTVADHIAQEIRELSRHLSISPAALFHLAWGVVAQRATGQEDVVFGTVLFGRMAGGDGADRVLGMFLNTLPLRISLGADISVESALMQTQQRLAELLEREHTSLALAQQCSGVSNQTPLFSSLLNYRYQGGSNQTTVDEQTELGSLEVAAENTNYPLTVAVNDIVTGGFSLDIHVSSRFSGERVGTMLMVALETLVSQLSVQPAAPISQLGILSDTERDLVLNQFNQTETTFPDDTCLHTLIESQVARNPDATAVVFEDQSLSYAELNARANQLAHWLIEQGVRPDSRVAVCLERSCELVVSLLAILKAGGAYVPLDPGYPTERLTYMLSDSAPVALLTTGSLLDVLGEIPESTRLVDLASVVQPWLDCPQTNPEVAELTNRHLAYIIYTSGSTGLPKGVMNEHRGVVNRLYWMQQDYGFGSDDVVLQKTPFSFDVSVWEFFCPLWSGATLLMAKPEGHKDPDYLKSLITNQGVTILHFVPPMLQSFLEVVSPNDCPSLRLVFCSGEALPAEAIRKSYARLPQIELHNLYGPTEAAVDVTAWHCPRQLEGDRVSIGHPVANTQMYVLDSDGRPVPVGVEGELYIGGVQVARGYLNRDELTAERFVANPYNEAYPVMYRTGDVGCWLADGTIEYRGRNDDQVKIRGFRIELGEISSALQSCTGVQDAVVIARAFGENGDKQLVGYYTAVNQDAVPDVATLKAELSERLPAHMVPAVYVLIDAMPLTPNGKVNRKALPEPDISSVVRHEYQAPVGDAEEKLAAIWSELLGVEQVGRADNFFELGGHSLLAVRMVSRVREQLGRELSLAALFSHSTLHEVVALLDEAQGATLPAITPLAEGEAIPLSLAQKRLWFLSQMDEQATAAYTVPRSVRLQGKLDVDALQRALDQIIARHATLRTHFALIDDEPLQVVSEPSVGFPLTYLDGEGVMDELAPLSPTFDLSQGPLVQGQLIRVADNEHWLRIVMHHMITDGWSMGIFNSELATLYTAHCNGEADPLPPLTIQYGDYAAWQQTHLQGEVLQHQQQYWTEQLRDIPDCLTLPTDYPRPAHQDYRGASLPVTLSRELTEQLRHLSQHSGCTLYMTLLAGWSVALGRLAGQDDIVIGSPIAGRTQRDVEDLIGMFVNSMAMRVQLTDSINTSALLAQVKETALAAQANQDMPFEQVVETVAPVRSLSHAPIFQVMFALQNTPTDQIQLPDLTLEALDSEISTAQFDLSLEVHEHDGGISGYLTYATALFEPETVQRYLNYWTTLLEAMVHQPELPVSALPMLTDSEQQHLLRDVNQTYNPYPSDCGVHTLFSQQASTSPEAIAVITETGEWHYAALEARANALAQRLQTLGVTVGQRVAVRLPRSAALVVAELAILKAGGVYVPLDPNAPAERQRYVLDDCGASVLVTETQITGSETTFDTSRLTVVTLTDSLLEELLNEHGAASVSVAVSGDAPAYVMYTSGSTGQPKGVVVPHRAIARLVLNNGYMAVQPSDRVALAANPAFDATTLEVWAPLLNGAAVVVIEQETLLNVQSFAQALIHHRVSILWLTVGLFNQYAQGLKAVLPSLRYLLVGGDALDPAVIRRVLAESAPQHLLNGYGPTETTTFALTHAITSVDEDAVSIPLGRPIGNTQVYLLNTHGQPVPQGVVGELHIGGDGVALGYLNQDELTAERFIPDPYSSRPDARMYRTGDLGYLRADGTIEFVGRNDFQVKVRGFRIELGEIESALVSCGVASAVVIASGDAASKRLVAYFTPGDEALTTSELKSRLATNLPDYMVPAAYVALAEMPLTANGKVDRKALPEPDETAFVVRQYEAPKNAMETTLAEIWSQLLNVERVGRQDDFFELGGHSLLAVRLISEIQHRLRIEVTITELFEHSVLSVLAMKLAYIKLSAFASQDIENVAQRLAKGKK</sequence>
<dbReference type="PANTHER" id="PTHR45527:SF1">
    <property type="entry name" value="FATTY ACID SYNTHASE"/>
    <property type="match status" value="1"/>
</dbReference>
<dbReference type="Gene3D" id="1.10.1200.10">
    <property type="entry name" value="ACP-like"/>
    <property type="match status" value="4"/>
</dbReference>
<dbReference type="Gene3D" id="3.30.559.30">
    <property type="entry name" value="Nonribosomal peptide synthetase, condensation domain"/>
    <property type="match status" value="4"/>
</dbReference>
<protein>
    <submittedName>
        <fullName evidence="7">Tyrocidine synthase 3</fullName>
    </submittedName>
</protein>
<dbReference type="GO" id="GO:0044550">
    <property type="term" value="P:secondary metabolite biosynthetic process"/>
    <property type="evidence" value="ECO:0007669"/>
    <property type="project" value="UniProtKB-ARBA"/>
</dbReference>
<evidence type="ECO:0000313" key="7">
    <source>
        <dbReference type="EMBL" id="SJN60072.1"/>
    </source>
</evidence>
<dbReference type="InterPro" id="IPR023213">
    <property type="entry name" value="CAT-like_dom_sf"/>
</dbReference>
<comment type="similarity">
    <text evidence="2">Belongs to the ATP-dependent AMP-binding enzyme family.</text>
</comment>
<proteinExistence type="inferred from homology"/>
<dbReference type="FunFam" id="3.30.300.30:FF:000010">
    <property type="entry name" value="Enterobactin synthetase component F"/>
    <property type="match status" value="4"/>
</dbReference>
<dbReference type="SUPFAM" id="SSF56801">
    <property type="entry name" value="Acetyl-CoA synthetase-like"/>
    <property type="match status" value="4"/>
</dbReference>
<dbReference type="EMBL" id="FULE01000092">
    <property type="protein sequence ID" value="SJN60072.1"/>
    <property type="molecule type" value="Genomic_DNA"/>
</dbReference>
<dbReference type="Pfam" id="PF00501">
    <property type="entry name" value="AMP-binding"/>
    <property type="match status" value="4"/>
</dbReference>
<dbReference type="FunFam" id="1.10.1200.10:FF:000005">
    <property type="entry name" value="Nonribosomal peptide synthetase 1"/>
    <property type="match status" value="3"/>
</dbReference>
<dbReference type="Pfam" id="PF00668">
    <property type="entry name" value="Condensation"/>
    <property type="match status" value="4"/>
</dbReference>
<dbReference type="NCBIfam" id="NF003417">
    <property type="entry name" value="PRK04813.1"/>
    <property type="match status" value="4"/>
</dbReference>
<dbReference type="RefSeq" id="WP_077337782.1">
    <property type="nucleotide sequence ID" value="NZ_FULE01000092.1"/>
</dbReference>
<dbReference type="Pfam" id="PF00550">
    <property type="entry name" value="PP-binding"/>
    <property type="match status" value="4"/>
</dbReference>
<keyword evidence="4" id="KW-0597">Phosphoprotein</keyword>
<dbReference type="FunFam" id="2.30.38.10:FF:000001">
    <property type="entry name" value="Non-ribosomal peptide synthetase PvdI"/>
    <property type="match status" value="4"/>
</dbReference>
<evidence type="ECO:0000256" key="1">
    <source>
        <dbReference type="ARBA" id="ARBA00001957"/>
    </source>
</evidence>
<accession>A0A1R4LU00</accession>
<dbReference type="STRING" id="1123498.VR7878_03976"/>
<dbReference type="OrthoDB" id="9757559at2"/>
<dbReference type="PROSITE" id="PS00455">
    <property type="entry name" value="AMP_BINDING"/>
    <property type="match status" value="4"/>
</dbReference>
<dbReference type="FunFam" id="1.10.1200.10:FF:000016">
    <property type="entry name" value="Non-ribosomal peptide synthase"/>
    <property type="match status" value="1"/>
</dbReference>
<dbReference type="FunFam" id="3.40.50.980:FF:000002">
    <property type="entry name" value="Enterobactin synthetase component F"/>
    <property type="match status" value="2"/>
</dbReference>
<dbReference type="InterPro" id="IPR045851">
    <property type="entry name" value="AMP-bd_C_sf"/>
</dbReference>
<dbReference type="PANTHER" id="PTHR45527">
    <property type="entry name" value="NONRIBOSOMAL PEPTIDE SYNTHETASE"/>
    <property type="match status" value="1"/>
</dbReference>
<dbReference type="CDD" id="cd19544">
    <property type="entry name" value="E-C_NRPS"/>
    <property type="match status" value="2"/>
</dbReference>
<feature type="domain" description="Carrier" evidence="6">
    <location>
        <begin position="4251"/>
        <end position="4326"/>
    </location>
</feature>
<evidence type="ECO:0000256" key="5">
    <source>
        <dbReference type="ARBA" id="ARBA00022598"/>
    </source>
</evidence>
<dbReference type="InterPro" id="IPR025110">
    <property type="entry name" value="AMP-bd_C"/>
</dbReference>
<evidence type="ECO:0000256" key="2">
    <source>
        <dbReference type="ARBA" id="ARBA00006432"/>
    </source>
</evidence>
<evidence type="ECO:0000259" key="6">
    <source>
        <dbReference type="PROSITE" id="PS50075"/>
    </source>
</evidence>
<dbReference type="GO" id="GO:0043041">
    <property type="term" value="P:amino acid activation for nonribosomal peptide biosynthetic process"/>
    <property type="evidence" value="ECO:0007669"/>
    <property type="project" value="TreeGrafter"/>
</dbReference>
<dbReference type="InterPro" id="IPR001242">
    <property type="entry name" value="Condensation_dom"/>
</dbReference>
<dbReference type="FunFam" id="3.40.50.980:FF:000001">
    <property type="entry name" value="Non-ribosomal peptide synthetase"/>
    <property type="match status" value="4"/>
</dbReference>
<keyword evidence="3" id="KW-0596">Phosphopantetheine</keyword>
<dbReference type="Proteomes" id="UP000188276">
    <property type="component" value="Unassembled WGS sequence"/>
</dbReference>
<reference evidence="8" key="1">
    <citation type="submission" date="2017-02" db="EMBL/GenBank/DDBJ databases">
        <authorList>
            <person name="Rodrigo-Torres L."/>
            <person name="Arahal R.D."/>
            <person name="Lucena T."/>
        </authorList>
    </citation>
    <scope>NUCLEOTIDE SEQUENCE [LARGE SCALE GENOMIC DNA]</scope>
    <source>
        <strain evidence="8">CECT 7878</strain>
    </source>
</reference>
<dbReference type="Gene3D" id="3.40.50.980">
    <property type="match status" value="8"/>
</dbReference>
<dbReference type="InterPro" id="IPR010071">
    <property type="entry name" value="AA_adenyl_dom"/>
</dbReference>
<dbReference type="CDD" id="cd19531">
    <property type="entry name" value="LCL_NRPS-like"/>
    <property type="match status" value="2"/>
</dbReference>
<dbReference type="PROSITE" id="PS50075">
    <property type="entry name" value="CARRIER"/>
    <property type="match status" value="4"/>
</dbReference>
<dbReference type="FunFam" id="3.30.559.30:FF:000001">
    <property type="entry name" value="Non-ribosomal peptide synthetase"/>
    <property type="match status" value="1"/>
</dbReference>
<evidence type="ECO:0000313" key="8">
    <source>
        <dbReference type="Proteomes" id="UP000188276"/>
    </source>
</evidence>
<dbReference type="InterPro" id="IPR000873">
    <property type="entry name" value="AMP-dep_synth/lig_dom"/>
</dbReference>
<dbReference type="SMART" id="SM00823">
    <property type="entry name" value="PKS_PP"/>
    <property type="match status" value="4"/>
</dbReference>
<evidence type="ECO:0000256" key="4">
    <source>
        <dbReference type="ARBA" id="ARBA00022553"/>
    </source>
</evidence>
<dbReference type="SUPFAM" id="SSF47336">
    <property type="entry name" value="ACP-like"/>
    <property type="match status" value="4"/>
</dbReference>
<feature type="domain" description="Carrier" evidence="6">
    <location>
        <begin position="2098"/>
        <end position="2172"/>
    </location>
</feature>
<feature type="domain" description="Carrier" evidence="6">
    <location>
        <begin position="3199"/>
        <end position="3274"/>
    </location>
</feature>
<dbReference type="Gene3D" id="3.30.559.10">
    <property type="entry name" value="Chloramphenicol acetyltransferase-like domain"/>
    <property type="match status" value="4"/>
</dbReference>
<dbReference type="FunFam" id="3.40.50.12780:FF:000012">
    <property type="entry name" value="Non-ribosomal peptide synthetase"/>
    <property type="match status" value="3"/>
</dbReference>
<dbReference type="InterPro" id="IPR006162">
    <property type="entry name" value="Ppantetheine_attach_site"/>
</dbReference>
<keyword evidence="8" id="KW-1185">Reference proteome</keyword>
<dbReference type="GO" id="GO:0031177">
    <property type="term" value="F:phosphopantetheine binding"/>
    <property type="evidence" value="ECO:0007669"/>
    <property type="project" value="InterPro"/>
</dbReference>
<dbReference type="CDD" id="cd12117">
    <property type="entry name" value="A_NRPS_Srf_like"/>
    <property type="match status" value="2"/>
</dbReference>
<dbReference type="InterPro" id="IPR009081">
    <property type="entry name" value="PP-bd_ACP"/>
</dbReference>
<comment type="cofactor">
    <cofactor evidence="1">
        <name>pantetheine 4'-phosphate</name>
        <dbReference type="ChEBI" id="CHEBI:47942"/>
    </cofactor>
</comment>
<feature type="domain" description="Carrier" evidence="6">
    <location>
        <begin position="1006"/>
        <end position="1080"/>
    </location>
</feature>
<name>A0A1R4LU00_VIBR1</name>
<dbReference type="GO" id="GO:0005829">
    <property type="term" value="C:cytosol"/>
    <property type="evidence" value="ECO:0007669"/>
    <property type="project" value="TreeGrafter"/>
</dbReference>
<dbReference type="InterPro" id="IPR020806">
    <property type="entry name" value="PKS_PP-bd"/>
</dbReference>
<dbReference type="PROSITE" id="PS00012">
    <property type="entry name" value="PHOSPHOPANTETHEINE"/>
    <property type="match status" value="3"/>
</dbReference>
<dbReference type="SUPFAM" id="SSF52777">
    <property type="entry name" value="CoA-dependent acyltransferases"/>
    <property type="match status" value="8"/>
</dbReference>
<dbReference type="InterPro" id="IPR020845">
    <property type="entry name" value="AMP-binding_CS"/>
</dbReference>
<dbReference type="Pfam" id="PF13193">
    <property type="entry name" value="AMP-binding_C"/>
    <property type="match status" value="4"/>
</dbReference>